<dbReference type="EMBL" id="JAOCDG010000055">
    <property type="protein sequence ID" value="MDH0690463.1"/>
    <property type="molecule type" value="Genomic_DNA"/>
</dbReference>
<dbReference type="AlphaFoldDB" id="A0ABD4Y699"/>
<accession>A0ABD4Y699</accession>
<name>A0ABD4Y699_STUST</name>
<sequence length="231" mass="25499">MKAGDGRQYPFSRCRQLHVGLSLAFESSQIIAKENSAVRLFQGSTLAAAPCLIMGALPLLGYAPWGRTTLEVVVFFVVAYSVIHVLVALLVMLVTRKWREYFPAIMLGVLFGGLAGLQAGTAMRMEGYERAGERAAVLVTAIEHYIKATGEPPERLEQLVPDFVEAIPGRLPPLEIVTGEAALKGFYGNQWALLFKAGSGLNWDQLVYLPKQNYDQVESKTLLGRWAYLHE</sequence>
<keyword evidence="1" id="KW-0812">Transmembrane</keyword>
<protein>
    <recommendedName>
        <fullName evidence="4">Type II secretion system protein GspG C-terminal domain-containing protein</fullName>
    </recommendedName>
</protein>
<feature type="transmembrane region" description="Helical" evidence="1">
    <location>
        <begin position="46"/>
        <end position="65"/>
    </location>
</feature>
<feature type="transmembrane region" description="Helical" evidence="1">
    <location>
        <begin position="72"/>
        <end position="95"/>
    </location>
</feature>
<feature type="transmembrane region" description="Helical" evidence="1">
    <location>
        <begin position="101"/>
        <end position="120"/>
    </location>
</feature>
<keyword evidence="1" id="KW-1133">Transmembrane helix</keyword>
<comment type="caution">
    <text evidence="2">The sequence shown here is derived from an EMBL/GenBank/DDBJ whole genome shotgun (WGS) entry which is preliminary data.</text>
</comment>
<evidence type="ECO:0000313" key="3">
    <source>
        <dbReference type="Proteomes" id="UP001161139"/>
    </source>
</evidence>
<reference evidence="2" key="1">
    <citation type="submission" date="2022-09" db="EMBL/GenBank/DDBJ databases">
        <title>Intensive care unit water sources are persistently colonized with multi-drug resistant bacteria and are the site of extensive horizontal gene transfer of antibiotic resistance genes.</title>
        <authorList>
            <person name="Diorio-Toth L."/>
        </authorList>
    </citation>
    <scope>NUCLEOTIDE SEQUENCE</scope>
    <source>
        <strain evidence="2">GD03864</strain>
    </source>
</reference>
<evidence type="ECO:0000313" key="2">
    <source>
        <dbReference type="EMBL" id="MDH0690463.1"/>
    </source>
</evidence>
<evidence type="ECO:0000256" key="1">
    <source>
        <dbReference type="SAM" id="Phobius"/>
    </source>
</evidence>
<gene>
    <name evidence="2" type="ORF">N5D09_20430</name>
</gene>
<keyword evidence="1" id="KW-0472">Membrane</keyword>
<organism evidence="2 3">
    <name type="scientific">Stutzerimonas stutzeri</name>
    <name type="common">Pseudomonas stutzeri</name>
    <dbReference type="NCBI Taxonomy" id="316"/>
    <lineage>
        <taxon>Bacteria</taxon>
        <taxon>Pseudomonadati</taxon>
        <taxon>Pseudomonadota</taxon>
        <taxon>Gammaproteobacteria</taxon>
        <taxon>Pseudomonadales</taxon>
        <taxon>Pseudomonadaceae</taxon>
        <taxon>Stutzerimonas</taxon>
    </lineage>
</organism>
<dbReference type="Proteomes" id="UP001161139">
    <property type="component" value="Unassembled WGS sequence"/>
</dbReference>
<dbReference type="RefSeq" id="WP_279649560.1">
    <property type="nucleotide sequence ID" value="NZ_JAOCDG010000055.1"/>
</dbReference>
<evidence type="ECO:0008006" key="4">
    <source>
        <dbReference type="Google" id="ProtNLM"/>
    </source>
</evidence>
<proteinExistence type="predicted"/>